<gene>
    <name evidence="2" type="ORF">X975_21578</name>
</gene>
<dbReference type="Proteomes" id="UP000054359">
    <property type="component" value="Unassembled WGS sequence"/>
</dbReference>
<protein>
    <submittedName>
        <fullName evidence="2">Putative cyclin-like protein</fullName>
    </submittedName>
</protein>
<sequence>MGNKFSCCACHSPIFDRKANPEGGQRIYFQDESISNLQHISEREPEDFDADPSTHPTAGPLFMQRSKSDMRYFR</sequence>
<accession>A0A087TLR0</accession>
<feature type="region of interest" description="Disordered" evidence="1">
    <location>
        <begin position="39"/>
        <end position="74"/>
    </location>
</feature>
<evidence type="ECO:0000313" key="2">
    <source>
        <dbReference type="EMBL" id="KFM66049.1"/>
    </source>
</evidence>
<dbReference type="OMA" id="YFQDESI"/>
<dbReference type="EMBL" id="KK115790">
    <property type="protein sequence ID" value="KFM66049.1"/>
    <property type="molecule type" value="Genomic_DNA"/>
</dbReference>
<evidence type="ECO:0000256" key="1">
    <source>
        <dbReference type="SAM" id="MobiDB-lite"/>
    </source>
</evidence>
<proteinExistence type="predicted"/>
<dbReference type="STRING" id="407821.A0A087TLR0"/>
<keyword evidence="3" id="KW-1185">Reference proteome</keyword>
<dbReference type="OrthoDB" id="10250320at2759"/>
<evidence type="ECO:0000313" key="3">
    <source>
        <dbReference type="Proteomes" id="UP000054359"/>
    </source>
</evidence>
<dbReference type="AlphaFoldDB" id="A0A087TLR0"/>
<reference evidence="2 3" key="1">
    <citation type="submission" date="2013-11" db="EMBL/GenBank/DDBJ databases">
        <title>Genome sequencing of Stegodyphus mimosarum.</title>
        <authorList>
            <person name="Bechsgaard J."/>
        </authorList>
    </citation>
    <scope>NUCLEOTIDE SEQUENCE [LARGE SCALE GENOMIC DNA]</scope>
</reference>
<feature type="non-terminal residue" evidence="2">
    <location>
        <position position="74"/>
    </location>
</feature>
<name>A0A087TLR0_STEMI</name>
<organism evidence="2 3">
    <name type="scientific">Stegodyphus mimosarum</name>
    <name type="common">African social velvet spider</name>
    <dbReference type="NCBI Taxonomy" id="407821"/>
    <lineage>
        <taxon>Eukaryota</taxon>
        <taxon>Metazoa</taxon>
        <taxon>Ecdysozoa</taxon>
        <taxon>Arthropoda</taxon>
        <taxon>Chelicerata</taxon>
        <taxon>Arachnida</taxon>
        <taxon>Araneae</taxon>
        <taxon>Araneomorphae</taxon>
        <taxon>Entelegynae</taxon>
        <taxon>Eresoidea</taxon>
        <taxon>Eresidae</taxon>
        <taxon>Stegodyphus</taxon>
    </lineage>
</organism>